<dbReference type="RefSeq" id="WP_185005727.1">
    <property type="nucleotide sequence ID" value="NZ_BAAAUI010000019.1"/>
</dbReference>
<organism evidence="1 2">
    <name type="scientific">Crossiella cryophila</name>
    <dbReference type="NCBI Taxonomy" id="43355"/>
    <lineage>
        <taxon>Bacteria</taxon>
        <taxon>Bacillati</taxon>
        <taxon>Actinomycetota</taxon>
        <taxon>Actinomycetes</taxon>
        <taxon>Pseudonocardiales</taxon>
        <taxon>Pseudonocardiaceae</taxon>
        <taxon>Crossiella</taxon>
    </lineage>
</organism>
<name>A0A7W7CF31_9PSEU</name>
<keyword evidence="1" id="KW-0378">Hydrolase</keyword>
<dbReference type="Proteomes" id="UP000533598">
    <property type="component" value="Unassembled WGS sequence"/>
</dbReference>
<reference evidence="1 2" key="1">
    <citation type="submission" date="2020-08" db="EMBL/GenBank/DDBJ databases">
        <title>Sequencing the genomes of 1000 actinobacteria strains.</title>
        <authorList>
            <person name="Klenk H.-P."/>
        </authorList>
    </citation>
    <scope>NUCLEOTIDE SEQUENCE [LARGE SCALE GENOMIC DNA]</scope>
    <source>
        <strain evidence="1 2">DSM 44230</strain>
    </source>
</reference>
<evidence type="ECO:0000313" key="2">
    <source>
        <dbReference type="Proteomes" id="UP000533598"/>
    </source>
</evidence>
<dbReference type="GO" id="GO:0006508">
    <property type="term" value="P:proteolysis"/>
    <property type="evidence" value="ECO:0007669"/>
    <property type="project" value="UniProtKB-KW"/>
</dbReference>
<keyword evidence="2" id="KW-1185">Reference proteome</keyword>
<dbReference type="AlphaFoldDB" id="A0A7W7CF31"/>
<keyword evidence="1" id="KW-0645">Protease</keyword>
<dbReference type="GO" id="GO:0008233">
    <property type="term" value="F:peptidase activity"/>
    <property type="evidence" value="ECO:0007669"/>
    <property type="project" value="UniProtKB-KW"/>
</dbReference>
<proteinExistence type="predicted"/>
<protein>
    <submittedName>
        <fullName evidence="1">Membrane protease YdiL (CAAX protease family)</fullName>
    </submittedName>
</protein>
<accession>A0A7W7CF31</accession>
<evidence type="ECO:0000313" key="1">
    <source>
        <dbReference type="EMBL" id="MBB4680050.1"/>
    </source>
</evidence>
<comment type="caution">
    <text evidence="1">The sequence shown here is derived from an EMBL/GenBank/DDBJ whole genome shotgun (WGS) entry which is preliminary data.</text>
</comment>
<sequence length="54" mass="5257">MLGAALLGPLLGGPEISLAGGQSLIATMGAPVPFLIGMLVAGPLSEEPGWRGTA</sequence>
<gene>
    <name evidence="1" type="ORF">HNR67_006168</name>
</gene>
<dbReference type="EMBL" id="JACHMH010000001">
    <property type="protein sequence ID" value="MBB4680050.1"/>
    <property type="molecule type" value="Genomic_DNA"/>
</dbReference>